<dbReference type="RefSeq" id="WP_235295250.1">
    <property type="nucleotide sequence ID" value="NZ_JAJNKA010000019.1"/>
</dbReference>
<proteinExistence type="predicted"/>
<comment type="caution">
    <text evidence="1">The sequence shown here is derived from an EMBL/GenBank/DDBJ whole genome shotgun (WGS) entry which is preliminary data.</text>
</comment>
<keyword evidence="2" id="KW-1185">Reference proteome</keyword>
<evidence type="ECO:0000313" key="1">
    <source>
        <dbReference type="EMBL" id="GLR20205.1"/>
    </source>
</evidence>
<organism evidence="1 2">
    <name type="scientific">Portibacter lacus</name>
    <dbReference type="NCBI Taxonomy" id="1099794"/>
    <lineage>
        <taxon>Bacteria</taxon>
        <taxon>Pseudomonadati</taxon>
        <taxon>Bacteroidota</taxon>
        <taxon>Saprospiria</taxon>
        <taxon>Saprospirales</taxon>
        <taxon>Haliscomenobacteraceae</taxon>
        <taxon>Portibacter</taxon>
    </lineage>
</organism>
<reference evidence="1" key="2">
    <citation type="submission" date="2023-01" db="EMBL/GenBank/DDBJ databases">
        <title>Draft genome sequence of Portibacter lacus strain NBRC 108769.</title>
        <authorList>
            <person name="Sun Q."/>
            <person name="Mori K."/>
        </authorList>
    </citation>
    <scope>NUCLEOTIDE SEQUENCE</scope>
    <source>
        <strain evidence="1">NBRC 108769</strain>
    </source>
</reference>
<name>A0AA37WIT5_9BACT</name>
<gene>
    <name evidence="1" type="ORF">GCM10007940_48210</name>
</gene>
<reference evidence="1" key="1">
    <citation type="journal article" date="2014" name="Int. J. Syst. Evol. Microbiol.">
        <title>Complete genome sequence of Corynebacterium casei LMG S-19264T (=DSM 44701T), isolated from a smear-ripened cheese.</title>
        <authorList>
            <consortium name="US DOE Joint Genome Institute (JGI-PGF)"/>
            <person name="Walter F."/>
            <person name="Albersmeier A."/>
            <person name="Kalinowski J."/>
            <person name="Ruckert C."/>
        </authorList>
    </citation>
    <scope>NUCLEOTIDE SEQUENCE</scope>
    <source>
        <strain evidence="1">NBRC 108769</strain>
    </source>
</reference>
<protein>
    <submittedName>
        <fullName evidence="1">Uncharacterized protein</fullName>
    </submittedName>
</protein>
<sequence length="668" mass="77658">MLRHDFTRDTFLKACSSFWPYDEEIEDKKQFDYLYDYLVHQQCKSILIEHNYVSKDFLDNYQFYYASSYKNYNKRCIRLHFFAHSESEASIQECVLDDIKFSKYFEDAYLGFIVIRPIPNKVFGFCILKTYRELSVEKSFWGIRPYNVNIFGRCYSFDALAFQEQDGTLSACATTAIWVALSKANHLNYTLLKTPNQITKDAGITSNSGSRLFPNKGLTISQVCTSLVRAGLETEVILAKKVNRIKILSEYTDKELITIEQAKRLVDLDSSMHIESMHIKRVINAYSRLGIPIICTFQPYKDKALHAIAINGFKKVKFDSATSKSIKKFHFERIETLYAHDDQWGPYTKIEFDNTKEYGIDTIWTEKLAPAGSSRFISLIIPVYKKVRINYNDTEKIINDLNTIYATIFKNLKSSIHITYDYFVINSNEYKAQVNNFLNLSDIEKVKFSLTSLPRFIWVVKIYINANLAWDLVLDATDVRSNMLGVAKITYGKNSRLVNQQINRLLYKFEEQIRADLTHASVNKDYIYKLIMSNMEYNYSEITQIILTKNFDTEVVNAYQNKQNLVIAYLEKKDLDDQLSDNDIVSHLESFGLISESISHGAVWIPILWATYSACRHFYKNLKGKPMSNWSSEEKTRFINFLKTELKETSEGKNTDLSLSEDDIQNDK</sequence>
<evidence type="ECO:0000313" key="2">
    <source>
        <dbReference type="Proteomes" id="UP001156666"/>
    </source>
</evidence>
<dbReference type="EMBL" id="BSOH01000040">
    <property type="protein sequence ID" value="GLR20205.1"/>
    <property type="molecule type" value="Genomic_DNA"/>
</dbReference>
<accession>A0AA37WIT5</accession>
<dbReference type="Proteomes" id="UP001156666">
    <property type="component" value="Unassembled WGS sequence"/>
</dbReference>
<dbReference type="AlphaFoldDB" id="A0AA37WIT5"/>